<proteinExistence type="predicted"/>
<protein>
    <submittedName>
        <fullName evidence="2">Uncharacterized protein</fullName>
    </submittedName>
</protein>
<dbReference type="RefSeq" id="XP_002843382.1">
    <property type="nucleotide sequence ID" value="XM_002843336.1"/>
</dbReference>
<name>C5FXU8_ARTOC</name>
<evidence type="ECO:0000313" key="2">
    <source>
        <dbReference type="EMBL" id="EEQ34346.1"/>
    </source>
</evidence>
<sequence length="124" mass="13530">MLPRTPRMERRECTVLFSAALSTLLTTYISNGMYILRLGSISNLVPNLSLVDIEMSSLQNHPDVTNDPVSGDETVEHVASEDEEAGAEDTRVQPWKGFWPPPPSGKSGFPYDVKPGDIVTIGGN</sequence>
<dbReference type="eggNOG" id="ENOG502RPIC">
    <property type="taxonomic scope" value="Eukaryota"/>
</dbReference>
<dbReference type="Proteomes" id="UP000002035">
    <property type="component" value="Unassembled WGS sequence"/>
</dbReference>
<keyword evidence="3" id="KW-1185">Reference proteome</keyword>
<reference evidence="3" key="1">
    <citation type="journal article" date="2012" name="MBio">
        <title>Comparative genome analysis of Trichophyton rubrum and related dermatophytes reveals candidate genes involved in infection.</title>
        <authorList>
            <person name="Martinez D.A."/>
            <person name="Oliver B.G."/>
            <person name="Graeser Y."/>
            <person name="Goldberg J.M."/>
            <person name="Li W."/>
            <person name="Martinez-Rossi N.M."/>
            <person name="Monod M."/>
            <person name="Shelest E."/>
            <person name="Barton R.C."/>
            <person name="Birch E."/>
            <person name="Brakhage A.A."/>
            <person name="Chen Z."/>
            <person name="Gurr S.J."/>
            <person name="Heiman D."/>
            <person name="Heitman J."/>
            <person name="Kosti I."/>
            <person name="Rossi A."/>
            <person name="Saif S."/>
            <person name="Samalova M."/>
            <person name="Saunders C.W."/>
            <person name="Shea T."/>
            <person name="Summerbell R.C."/>
            <person name="Xu J."/>
            <person name="Young S."/>
            <person name="Zeng Q."/>
            <person name="Birren B.W."/>
            <person name="Cuomo C.A."/>
            <person name="White T.C."/>
        </authorList>
    </citation>
    <scope>NUCLEOTIDE SEQUENCE [LARGE SCALE GENOMIC DNA]</scope>
    <source>
        <strain evidence="3">ATCC MYA-4605 / CBS 113480</strain>
    </source>
</reference>
<dbReference type="VEuPathDB" id="FungiDB:MCYG_07165"/>
<accession>C5FXU8</accession>
<dbReference type="EMBL" id="DS995707">
    <property type="protein sequence ID" value="EEQ34346.1"/>
    <property type="molecule type" value="Genomic_DNA"/>
</dbReference>
<gene>
    <name evidence="2" type="ORF">MCYG_07165</name>
</gene>
<evidence type="ECO:0000256" key="1">
    <source>
        <dbReference type="SAM" id="MobiDB-lite"/>
    </source>
</evidence>
<evidence type="ECO:0000313" key="3">
    <source>
        <dbReference type="Proteomes" id="UP000002035"/>
    </source>
</evidence>
<dbReference type="OrthoDB" id="10553910at2759"/>
<feature type="region of interest" description="Disordered" evidence="1">
    <location>
        <begin position="61"/>
        <end position="112"/>
    </location>
</feature>
<dbReference type="HOGENOM" id="CLU_2003384_0_0_1"/>
<organism evidence="2 3">
    <name type="scientific">Arthroderma otae (strain ATCC MYA-4605 / CBS 113480)</name>
    <name type="common">Microsporum canis</name>
    <dbReference type="NCBI Taxonomy" id="554155"/>
    <lineage>
        <taxon>Eukaryota</taxon>
        <taxon>Fungi</taxon>
        <taxon>Dikarya</taxon>
        <taxon>Ascomycota</taxon>
        <taxon>Pezizomycotina</taxon>
        <taxon>Eurotiomycetes</taxon>
        <taxon>Eurotiomycetidae</taxon>
        <taxon>Onygenales</taxon>
        <taxon>Arthrodermataceae</taxon>
        <taxon>Microsporum</taxon>
    </lineage>
</organism>
<dbReference type="GeneID" id="9230454"/>
<dbReference type="AlphaFoldDB" id="C5FXU8"/>